<keyword evidence="6" id="KW-0067">ATP-binding</keyword>
<evidence type="ECO:0000256" key="6">
    <source>
        <dbReference type="ARBA" id="ARBA00022840"/>
    </source>
</evidence>
<feature type="domain" description="Protein kinase" evidence="7">
    <location>
        <begin position="1"/>
        <end position="199"/>
    </location>
</feature>
<evidence type="ECO:0000256" key="1">
    <source>
        <dbReference type="ARBA" id="ARBA00005527"/>
    </source>
</evidence>
<dbReference type="EMBL" id="CP126662">
    <property type="protein sequence ID" value="WKA05092.1"/>
    <property type="molecule type" value="Genomic_DNA"/>
</dbReference>
<evidence type="ECO:0000256" key="2">
    <source>
        <dbReference type="ARBA" id="ARBA00022527"/>
    </source>
</evidence>
<keyword evidence="4" id="KW-0547">Nucleotide-binding</keyword>
<dbReference type="InterPro" id="IPR011009">
    <property type="entry name" value="Kinase-like_dom_sf"/>
</dbReference>
<evidence type="ECO:0000256" key="3">
    <source>
        <dbReference type="ARBA" id="ARBA00022679"/>
    </source>
</evidence>
<dbReference type="PROSITE" id="PS50011">
    <property type="entry name" value="PROTEIN_KINASE_DOM"/>
    <property type="match status" value="1"/>
</dbReference>
<dbReference type="Pfam" id="PF00069">
    <property type="entry name" value="Pkinase"/>
    <property type="match status" value="1"/>
</dbReference>
<organism evidence="8 9">
    <name type="scientific">Vitis vinifera</name>
    <name type="common">Grape</name>
    <dbReference type="NCBI Taxonomy" id="29760"/>
    <lineage>
        <taxon>Eukaryota</taxon>
        <taxon>Viridiplantae</taxon>
        <taxon>Streptophyta</taxon>
        <taxon>Embryophyta</taxon>
        <taxon>Tracheophyta</taxon>
        <taxon>Spermatophyta</taxon>
        <taxon>Magnoliopsida</taxon>
        <taxon>eudicotyledons</taxon>
        <taxon>Gunneridae</taxon>
        <taxon>Pentapetalae</taxon>
        <taxon>rosids</taxon>
        <taxon>Vitales</taxon>
        <taxon>Vitaceae</taxon>
        <taxon>Viteae</taxon>
        <taxon>Vitis</taxon>
    </lineage>
</organism>
<dbReference type="SUPFAM" id="SSF56112">
    <property type="entry name" value="Protein kinase-like (PK-like)"/>
    <property type="match status" value="1"/>
</dbReference>
<dbReference type="Proteomes" id="UP001227230">
    <property type="component" value="Chromosome 15"/>
</dbReference>
<sequence>MLLIYVKLHTYQIFRVLYLPIGVCHGDIKLHNLLVNSQTHQLKLCDFGGAKVLVKGEPNISYICSRYYRAPEFMFRLMLGQPLLLGESGVNQLVEIIKVLGTSISEEIKRMNLIYTEFKFPYIIPISLSTPHHVPIFQILVCLEHLQKGIVDSSGNAVMVVQFKARHIVTQNKWRYLEGGFDLGMTYITEKIVAIRKTV</sequence>
<dbReference type="PANTHER" id="PTHR24057">
    <property type="entry name" value="GLYCOGEN SYNTHASE KINASE-3 ALPHA"/>
    <property type="match status" value="1"/>
</dbReference>
<dbReference type="InterPro" id="IPR008271">
    <property type="entry name" value="Ser/Thr_kinase_AS"/>
</dbReference>
<evidence type="ECO:0000256" key="4">
    <source>
        <dbReference type="ARBA" id="ARBA00022741"/>
    </source>
</evidence>
<dbReference type="InterPro" id="IPR000719">
    <property type="entry name" value="Prot_kinase_dom"/>
</dbReference>
<reference evidence="8 9" key="1">
    <citation type="journal article" date="2023" name="Hortic Res">
        <title>The complete reference genome for grapevine (Vitis vinifera L.) genetics and breeding.</title>
        <authorList>
            <person name="Shi X."/>
            <person name="Cao S."/>
            <person name="Wang X."/>
            <person name="Huang S."/>
            <person name="Wang Y."/>
            <person name="Liu Z."/>
            <person name="Liu W."/>
            <person name="Leng X."/>
            <person name="Peng Y."/>
            <person name="Wang N."/>
            <person name="Wang Y."/>
            <person name="Ma Z."/>
            <person name="Xu X."/>
            <person name="Zhang F."/>
            <person name="Xue H."/>
            <person name="Zhong H."/>
            <person name="Wang Y."/>
            <person name="Zhang K."/>
            <person name="Velt A."/>
            <person name="Avia K."/>
            <person name="Holtgrawe D."/>
            <person name="Grimplet J."/>
            <person name="Matus J.T."/>
            <person name="Ware D."/>
            <person name="Wu X."/>
            <person name="Wang H."/>
            <person name="Liu C."/>
            <person name="Fang Y."/>
            <person name="Rustenholz C."/>
            <person name="Cheng Z."/>
            <person name="Xiao H."/>
            <person name="Zhou Y."/>
        </authorList>
    </citation>
    <scope>NUCLEOTIDE SEQUENCE [LARGE SCALE GENOMIC DNA]</scope>
    <source>
        <strain evidence="9">cv. Pinot noir / PN40024</strain>
        <tissue evidence="8">Leaf</tissue>
    </source>
</reference>
<evidence type="ECO:0000313" key="9">
    <source>
        <dbReference type="Proteomes" id="UP001227230"/>
    </source>
</evidence>
<dbReference type="PROSITE" id="PS00108">
    <property type="entry name" value="PROTEIN_KINASE_ST"/>
    <property type="match status" value="1"/>
</dbReference>
<comment type="similarity">
    <text evidence="1">Belongs to the protein kinase superfamily. CMGC Ser/Thr protein kinase family. GSK-3 subfamily.</text>
</comment>
<dbReference type="Gene3D" id="1.10.510.10">
    <property type="entry name" value="Transferase(Phosphotransferase) domain 1"/>
    <property type="match status" value="1"/>
</dbReference>
<name>A0ABY9DBX5_VITVI</name>
<proteinExistence type="inferred from homology"/>
<keyword evidence="9" id="KW-1185">Reference proteome</keyword>
<dbReference type="PANTHER" id="PTHR24057:SF0">
    <property type="entry name" value="PROTEIN KINASE SHAGGY-RELATED"/>
    <property type="match status" value="1"/>
</dbReference>
<keyword evidence="2" id="KW-0723">Serine/threonine-protein kinase</keyword>
<protein>
    <recommendedName>
        <fullName evidence="7">Protein kinase domain-containing protein</fullName>
    </recommendedName>
</protein>
<keyword evidence="5" id="KW-0418">Kinase</keyword>
<accession>A0ABY9DBX5</accession>
<evidence type="ECO:0000259" key="7">
    <source>
        <dbReference type="PROSITE" id="PS50011"/>
    </source>
</evidence>
<evidence type="ECO:0000256" key="5">
    <source>
        <dbReference type="ARBA" id="ARBA00022777"/>
    </source>
</evidence>
<dbReference type="InterPro" id="IPR050591">
    <property type="entry name" value="GSK-3"/>
</dbReference>
<keyword evidence="3" id="KW-0808">Transferase</keyword>
<gene>
    <name evidence="8" type="ORF">VitviT2T_023077</name>
</gene>
<evidence type="ECO:0000313" key="8">
    <source>
        <dbReference type="EMBL" id="WKA05092.1"/>
    </source>
</evidence>